<evidence type="ECO:0000256" key="2">
    <source>
        <dbReference type="ARBA" id="ARBA00011900"/>
    </source>
</evidence>
<evidence type="ECO:0000256" key="3">
    <source>
        <dbReference type="ARBA" id="ARBA00022603"/>
    </source>
</evidence>
<dbReference type="EC" id="2.1.1.72" evidence="2"/>
<name>A0A6C1U050_9CORY</name>
<dbReference type="GO" id="GO:0032259">
    <property type="term" value="P:methylation"/>
    <property type="evidence" value="ECO:0007669"/>
    <property type="project" value="UniProtKB-KW"/>
</dbReference>
<comment type="catalytic activity">
    <reaction evidence="6">
        <text>a 2'-deoxyadenosine in DNA + S-adenosyl-L-methionine = an N(6)-methyl-2'-deoxyadenosine in DNA + S-adenosyl-L-homocysteine + H(+)</text>
        <dbReference type="Rhea" id="RHEA:15197"/>
        <dbReference type="Rhea" id="RHEA-COMP:12418"/>
        <dbReference type="Rhea" id="RHEA-COMP:12419"/>
        <dbReference type="ChEBI" id="CHEBI:15378"/>
        <dbReference type="ChEBI" id="CHEBI:57856"/>
        <dbReference type="ChEBI" id="CHEBI:59789"/>
        <dbReference type="ChEBI" id="CHEBI:90615"/>
        <dbReference type="ChEBI" id="CHEBI:90616"/>
        <dbReference type="EC" id="2.1.1.72"/>
    </reaction>
</comment>
<feature type="domain" description="Type II methyltransferase M.Eco57I C-terminal" evidence="8">
    <location>
        <begin position="245"/>
        <end position="499"/>
    </location>
</feature>
<evidence type="ECO:0000313" key="9">
    <source>
        <dbReference type="EMBL" id="TVS30323.1"/>
    </source>
</evidence>
<dbReference type="InterPro" id="IPR011639">
    <property type="entry name" value="MethylTrfase_TaqI-like_dom"/>
</dbReference>
<dbReference type="InterPro" id="IPR002052">
    <property type="entry name" value="DNA_methylase_N6_adenine_CS"/>
</dbReference>
<evidence type="ECO:0000256" key="1">
    <source>
        <dbReference type="ARBA" id="ARBA00006594"/>
    </source>
</evidence>
<dbReference type="CDD" id="cd02440">
    <property type="entry name" value="AdoMet_MTases"/>
    <property type="match status" value="1"/>
</dbReference>
<dbReference type="Pfam" id="PF07669">
    <property type="entry name" value="Eco57I"/>
    <property type="match status" value="1"/>
</dbReference>
<organism evidence="9 10">
    <name type="scientific">Corynebacterium sanguinis</name>
    <dbReference type="NCBI Taxonomy" id="2594913"/>
    <lineage>
        <taxon>Bacteria</taxon>
        <taxon>Bacillati</taxon>
        <taxon>Actinomycetota</taxon>
        <taxon>Actinomycetes</taxon>
        <taxon>Mycobacteriales</taxon>
        <taxon>Corynebacteriaceae</taxon>
        <taxon>Corynebacterium</taxon>
    </lineage>
</organism>
<dbReference type="OrthoDB" id="32195at2"/>
<evidence type="ECO:0000259" key="8">
    <source>
        <dbReference type="Pfam" id="PF22837"/>
    </source>
</evidence>
<keyword evidence="4 9" id="KW-0808">Transferase</keyword>
<comment type="caution">
    <text evidence="9">The sequence shown here is derived from an EMBL/GenBank/DDBJ whole genome shotgun (WGS) entry which is preliminary data.</text>
</comment>
<dbReference type="Gene3D" id="3.40.50.150">
    <property type="entry name" value="Vaccinia Virus protein VP39"/>
    <property type="match status" value="1"/>
</dbReference>
<evidence type="ECO:0000313" key="10">
    <source>
        <dbReference type="Proteomes" id="UP000336646"/>
    </source>
</evidence>
<dbReference type="PRINTS" id="PR00507">
    <property type="entry name" value="N12N6MTFRASE"/>
</dbReference>
<feature type="domain" description="Type II methyltransferase M.TaqI-like" evidence="7">
    <location>
        <begin position="84"/>
        <end position="192"/>
    </location>
</feature>
<evidence type="ECO:0000256" key="4">
    <source>
        <dbReference type="ARBA" id="ARBA00022679"/>
    </source>
</evidence>
<dbReference type="PANTHER" id="PTHR33841">
    <property type="entry name" value="DNA METHYLTRANSFERASE YEEA-RELATED"/>
    <property type="match status" value="1"/>
</dbReference>
<evidence type="ECO:0000259" key="7">
    <source>
        <dbReference type="Pfam" id="PF07669"/>
    </source>
</evidence>
<dbReference type="InterPro" id="IPR029063">
    <property type="entry name" value="SAM-dependent_MTases_sf"/>
</dbReference>
<comment type="similarity">
    <text evidence="1">Belongs to the N(4)/N(6)-methyltransferase family.</text>
</comment>
<keyword evidence="3 9" id="KW-0489">Methyltransferase</keyword>
<gene>
    <name evidence="9" type="ORF">EKI59_00615</name>
</gene>
<evidence type="ECO:0000256" key="5">
    <source>
        <dbReference type="ARBA" id="ARBA00022691"/>
    </source>
</evidence>
<accession>A0A6C1U050</accession>
<dbReference type="EMBL" id="RXIR01000001">
    <property type="protein sequence ID" value="TVS30323.1"/>
    <property type="molecule type" value="Genomic_DNA"/>
</dbReference>
<dbReference type="GO" id="GO:0003676">
    <property type="term" value="F:nucleic acid binding"/>
    <property type="evidence" value="ECO:0007669"/>
    <property type="project" value="InterPro"/>
</dbReference>
<dbReference type="PROSITE" id="PS00092">
    <property type="entry name" value="N6_MTASE"/>
    <property type="match status" value="1"/>
</dbReference>
<sequence>MSTSFPGKTAPTAQKLRGGYYTPEPIARFIADWVCEAGVHTLEPSAGDGAILKFLAERSRPIGIEIDPDEAALARRNSNIDVLNSDFFDWFVPSQYSTFDGVAGNPPYIRFGNWPIKEREKALNFMSLSGLTPSRLTNAWLPFVVAAIQAVKEEGRIGLVLPAELLQVGYAKELRAFLEQSCSQINLVSFRQLVFPSVQQEVVLLLAEKGAREVEIHAFEVESLECLDEVVIERGSPTAPISPGSKWTQFYLTAAEIERLRALKNRKGIHSIGDFARVNVGVVTGRNSFFCLSEEEARSLKLEDLTIPLVSRSNFLRYPTITTEDLALENDKGKTRLLAVPSDFDLDKSTPLRRYIRHGEQEGVHSGYKCRIRTPWWSVPSTQVPDGFMLRQVSKTLMISANHADATSTDTVHRLFFHDSDLSPAQFAVAALNSLSFCSAEVEGRSYGGGVLELEPREAQKVLVPNPHAVSEALISRVDSLLRAGDHEGAVNLVNEELLVKQVGLSYDEVAALARSHKKLMNRRLRRGKTNRKNNNVGA</sequence>
<dbReference type="InterPro" id="IPR054520">
    <property type="entry name" value="M_Eco57I_C"/>
</dbReference>
<dbReference type="AlphaFoldDB" id="A0A6C1U050"/>
<dbReference type="GO" id="GO:0009007">
    <property type="term" value="F:site-specific DNA-methyltransferase (adenine-specific) activity"/>
    <property type="evidence" value="ECO:0007669"/>
    <property type="project" value="UniProtKB-EC"/>
</dbReference>
<dbReference type="GO" id="GO:0006304">
    <property type="term" value="P:DNA modification"/>
    <property type="evidence" value="ECO:0007669"/>
    <property type="project" value="InterPro"/>
</dbReference>
<keyword evidence="5" id="KW-0949">S-adenosyl-L-methionine</keyword>
<reference evidence="9 10" key="1">
    <citation type="submission" date="2018-12" db="EMBL/GenBank/DDBJ databases">
        <title>Corynebacterium sanguinis sp. nov., a clinically-associated and environmental corynebacterium.</title>
        <authorList>
            <person name="Gonzales-Siles L."/>
            <person name="Jaen-Luchoro D."/>
            <person name="Cardew S."/>
            <person name="Inganas E."/>
            <person name="Ohlen M."/>
            <person name="Jensie-Markopolous S."/>
            <person name="Pinyeiro-Iglesias B."/>
            <person name="Molin K."/>
            <person name="Skovbjerg S."/>
            <person name="Svensson-Stadler L."/>
            <person name="Funke G."/>
            <person name="Moore E.R.B."/>
        </authorList>
    </citation>
    <scope>NUCLEOTIDE SEQUENCE [LARGE SCALE GENOMIC DNA]</scope>
    <source>
        <strain evidence="9 10">58734</strain>
    </source>
</reference>
<dbReference type="RefSeq" id="WP_144772384.1">
    <property type="nucleotide sequence ID" value="NZ_JALXMP010000008.1"/>
</dbReference>
<dbReference type="Pfam" id="PF22837">
    <property type="entry name" value="M_Eco57I_C"/>
    <property type="match status" value="1"/>
</dbReference>
<dbReference type="InterPro" id="IPR050953">
    <property type="entry name" value="N4_N6_ade-DNA_methylase"/>
</dbReference>
<proteinExistence type="inferred from homology"/>
<protein>
    <recommendedName>
        <fullName evidence="2">site-specific DNA-methyltransferase (adenine-specific)</fullName>
        <ecNumber evidence="2">2.1.1.72</ecNumber>
    </recommendedName>
</protein>
<dbReference type="PANTHER" id="PTHR33841:SF5">
    <property type="entry name" value="DNA METHYLASE (MODIFICATION METHYLASE) (METHYLTRANSFERASE)-RELATED"/>
    <property type="match status" value="1"/>
</dbReference>
<dbReference type="SUPFAM" id="SSF53335">
    <property type="entry name" value="S-adenosyl-L-methionine-dependent methyltransferases"/>
    <property type="match status" value="1"/>
</dbReference>
<evidence type="ECO:0000256" key="6">
    <source>
        <dbReference type="ARBA" id="ARBA00047942"/>
    </source>
</evidence>
<dbReference type="Proteomes" id="UP000336646">
    <property type="component" value="Unassembled WGS sequence"/>
</dbReference>